<name>D5QBT6_NOVHA</name>
<feature type="compositionally biased region" description="Low complexity" evidence="1">
    <location>
        <begin position="93"/>
        <end position="104"/>
    </location>
</feature>
<reference evidence="2 3" key="1">
    <citation type="journal article" date="2010" name="J. Bacteriol.">
        <title>Genome sequence of a cellulose-producing bacterium, Gluconacetobacter hansenii ATCC 23769.</title>
        <authorList>
            <person name="Iyer P.R."/>
            <person name="Geib S.M."/>
            <person name="Catchmark J."/>
            <person name="Kao T.H."/>
            <person name="Tien M."/>
        </authorList>
    </citation>
    <scope>NUCLEOTIDE SEQUENCE [LARGE SCALE GENOMIC DNA]</scope>
    <source>
        <strain evidence="2 3">ATCC 23769</strain>
    </source>
</reference>
<accession>D5QBT6</accession>
<dbReference type="Proteomes" id="UP000006468">
    <property type="component" value="Chromosome"/>
</dbReference>
<dbReference type="AlphaFoldDB" id="D5QBT6"/>
<gene>
    <name evidence="2" type="ORF">GXY_02913</name>
</gene>
<feature type="compositionally biased region" description="Basic and acidic residues" evidence="1">
    <location>
        <begin position="45"/>
        <end position="57"/>
    </location>
</feature>
<evidence type="ECO:0000313" key="3">
    <source>
        <dbReference type="Proteomes" id="UP000006468"/>
    </source>
</evidence>
<feature type="region of interest" description="Disordered" evidence="1">
    <location>
        <begin position="89"/>
        <end position="122"/>
    </location>
</feature>
<organism evidence="2 3">
    <name type="scientific">Novacetimonas hansenii ATCC 23769</name>
    <dbReference type="NCBI Taxonomy" id="714995"/>
    <lineage>
        <taxon>Bacteria</taxon>
        <taxon>Pseudomonadati</taxon>
        <taxon>Pseudomonadota</taxon>
        <taxon>Alphaproteobacteria</taxon>
        <taxon>Acetobacterales</taxon>
        <taxon>Acetobacteraceae</taxon>
        <taxon>Novacetimonas</taxon>
    </lineage>
</organism>
<evidence type="ECO:0000256" key="1">
    <source>
        <dbReference type="SAM" id="MobiDB-lite"/>
    </source>
</evidence>
<dbReference type="EMBL" id="ADTV01000005">
    <property type="protein sequence ID" value="EFG85514.1"/>
    <property type="molecule type" value="Genomic_DNA"/>
</dbReference>
<dbReference type="HOGENOM" id="CLU_2023656_0_0_5"/>
<evidence type="ECO:0000313" key="2">
    <source>
        <dbReference type="EMBL" id="EFG85514.1"/>
    </source>
</evidence>
<proteinExistence type="predicted"/>
<comment type="caution">
    <text evidence="2">The sequence shown here is derived from an EMBL/GenBank/DDBJ whole genome shotgun (WGS) entry which is preliminary data.</text>
</comment>
<sequence length="122" mass="13238">MHLNLTEPGFQWILVGQVVKNGVERVLMLAPDVTPFHDQASFGRDIPRKAPPEGERVRGVTSFPVPAARPANEGAVVLFLISEQVETAMAKEGSSSAQSAGPPSLERRVHRMRPEPFAAGTR</sequence>
<protein>
    <submittedName>
        <fullName evidence="2">Uncharacterized protein</fullName>
    </submittedName>
</protein>
<feature type="region of interest" description="Disordered" evidence="1">
    <location>
        <begin position="38"/>
        <end position="57"/>
    </location>
</feature>